<dbReference type="InterPro" id="IPR041577">
    <property type="entry name" value="RT_RNaseH_2"/>
</dbReference>
<dbReference type="PANTHER" id="PTHR33064">
    <property type="entry name" value="POL PROTEIN"/>
    <property type="match status" value="1"/>
</dbReference>
<feature type="region of interest" description="Disordered" evidence="1">
    <location>
        <begin position="453"/>
        <end position="537"/>
    </location>
</feature>
<organism evidence="3 4">
    <name type="scientific">Coffea canephora</name>
    <name type="common">Robusta coffee</name>
    <dbReference type="NCBI Taxonomy" id="49390"/>
    <lineage>
        <taxon>Eukaryota</taxon>
        <taxon>Viridiplantae</taxon>
        <taxon>Streptophyta</taxon>
        <taxon>Embryophyta</taxon>
        <taxon>Tracheophyta</taxon>
        <taxon>Spermatophyta</taxon>
        <taxon>Magnoliopsida</taxon>
        <taxon>eudicotyledons</taxon>
        <taxon>Gunneridae</taxon>
        <taxon>Pentapetalae</taxon>
        <taxon>asterids</taxon>
        <taxon>lamiids</taxon>
        <taxon>Gentianales</taxon>
        <taxon>Rubiaceae</taxon>
        <taxon>Ixoroideae</taxon>
        <taxon>Gardenieae complex</taxon>
        <taxon>Bertiereae - Coffeeae clade</taxon>
        <taxon>Coffeeae</taxon>
        <taxon>Coffea</taxon>
    </lineage>
</organism>
<dbReference type="STRING" id="49390.A0A068VMU9"/>
<sequence>MRLVINYQPLNIFLLDDKFPIPNRFTIFSQISKANWFSKFDLKSGFWQLGLHPEDRYKTGFFVNYVREFIPKVSKHISPLTKMLKKKPPPWGVSQTQAIKILKKELLHLPTLHIPSDGKKILQTDASDKYWGAVLLEEDEQGTKHCCGFACGKFKKFSFFLISSHFLVEMDMGSFPKMLHFKQKTIPNPQLLRWSAWFSQYSFDVRHIKGKKNIVADFFSRKEPLPQQAEITPVSLCFMFSPISSEPPDIYEIPYPWEKENIERIRNQYELEIFSSYGGSILNPFGTNPEYPFCQIFIARHDDFPKPLLWYFWCLCHQYHILMEFQSPFFNQPLNPNLQVFLQWFRPLTFWSELFSTQSKYVVFHFHRPCHLINNQVQSCPSAVIYKEMDHTILDLDDEYEEAQRYLFQENRCIPPEIWPGHYGSWNYHSSHPHWTRIKRAKKEYQDKMNDTVMQDSQDPNDNIGTSQRATATSSVSQYSFKNRSKWKSIENKRKNRTAHQYHNEMLNITDPDTTPSDTPDDGYQWAWNDIDMEGSP</sequence>
<dbReference type="InterPro" id="IPR051320">
    <property type="entry name" value="Viral_Replic_Matur_Polypro"/>
</dbReference>
<dbReference type="Pfam" id="PF17919">
    <property type="entry name" value="RT_RNaseH_2"/>
    <property type="match status" value="1"/>
</dbReference>
<dbReference type="Gene3D" id="3.10.10.10">
    <property type="entry name" value="HIV Type 1 Reverse Transcriptase, subunit A, domain 1"/>
    <property type="match status" value="1"/>
</dbReference>
<feature type="compositionally biased region" description="Polar residues" evidence="1">
    <location>
        <begin position="453"/>
        <end position="482"/>
    </location>
</feature>
<reference evidence="4" key="1">
    <citation type="journal article" date="2014" name="Science">
        <title>The coffee genome provides insight into the convergent evolution of caffeine biosynthesis.</title>
        <authorList>
            <person name="Denoeud F."/>
            <person name="Carretero-Paulet L."/>
            <person name="Dereeper A."/>
            <person name="Droc G."/>
            <person name="Guyot R."/>
            <person name="Pietrella M."/>
            <person name="Zheng C."/>
            <person name="Alberti A."/>
            <person name="Anthony F."/>
            <person name="Aprea G."/>
            <person name="Aury J.M."/>
            <person name="Bento P."/>
            <person name="Bernard M."/>
            <person name="Bocs S."/>
            <person name="Campa C."/>
            <person name="Cenci A."/>
            <person name="Combes M.C."/>
            <person name="Crouzillat D."/>
            <person name="Da Silva C."/>
            <person name="Daddiego L."/>
            <person name="De Bellis F."/>
            <person name="Dussert S."/>
            <person name="Garsmeur O."/>
            <person name="Gayraud T."/>
            <person name="Guignon V."/>
            <person name="Jahn K."/>
            <person name="Jamilloux V."/>
            <person name="Joet T."/>
            <person name="Labadie K."/>
            <person name="Lan T."/>
            <person name="Leclercq J."/>
            <person name="Lepelley M."/>
            <person name="Leroy T."/>
            <person name="Li L.T."/>
            <person name="Librado P."/>
            <person name="Lopez L."/>
            <person name="Munoz A."/>
            <person name="Noel B."/>
            <person name="Pallavicini A."/>
            <person name="Perrotta G."/>
            <person name="Poncet V."/>
            <person name="Pot D."/>
            <person name="Priyono X."/>
            <person name="Rigoreau M."/>
            <person name="Rouard M."/>
            <person name="Rozas J."/>
            <person name="Tranchant-Dubreuil C."/>
            <person name="VanBuren R."/>
            <person name="Zhang Q."/>
            <person name="Andrade A.C."/>
            <person name="Argout X."/>
            <person name="Bertrand B."/>
            <person name="de Kochko A."/>
            <person name="Graziosi G."/>
            <person name="Henry R.J."/>
            <person name="Jayarama X."/>
            <person name="Ming R."/>
            <person name="Nagai C."/>
            <person name="Rounsley S."/>
            <person name="Sankoff D."/>
            <person name="Giuliano G."/>
            <person name="Albert V.A."/>
            <person name="Wincker P."/>
            <person name="Lashermes P."/>
        </authorList>
    </citation>
    <scope>NUCLEOTIDE SEQUENCE [LARGE SCALE GENOMIC DNA]</scope>
    <source>
        <strain evidence="4">cv. DH200-94</strain>
    </source>
</reference>
<accession>A0A068VMU9</accession>
<dbReference type="AlphaFoldDB" id="A0A068VMU9"/>
<evidence type="ECO:0000256" key="1">
    <source>
        <dbReference type="SAM" id="MobiDB-lite"/>
    </source>
</evidence>
<keyword evidence="4" id="KW-1185">Reference proteome</keyword>
<dbReference type="Gene3D" id="3.30.70.270">
    <property type="match status" value="1"/>
</dbReference>
<proteinExistence type="predicted"/>
<dbReference type="PhylomeDB" id="A0A068VMU9"/>
<evidence type="ECO:0000259" key="2">
    <source>
        <dbReference type="Pfam" id="PF17919"/>
    </source>
</evidence>
<dbReference type="Proteomes" id="UP000295252">
    <property type="component" value="Unassembled WGS sequence"/>
</dbReference>
<evidence type="ECO:0000313" key="3">
    <source>
        <dbReference type="EMBL" id="CDP22016.1"/>
    </source>
</evidence>
<protein>
    <submittedName>
        <fullName evidence="3">DH200=94 genomic scaffold, scaffold_9066</fullName>
    </submittedName>
</protein>
<dbReference type="PANTHER" id="PTHR33064:SF37">
    <property type="entry name" value="RIBONUCLEASE H"/>
    <property type="match status" value="1"/>
</dbReference>
<dbReference type="InterPro" id="IPR043502">
    <property type="entry name" value="DNA/RNA_pol_sf"/>
</dbReference>
<name>A0A068VMU9_COFCA</name>
<gene>
    <name evidence="3" type="ORF">GSCOC_T00000076001</name>
</gene>
<dbReference type="Gramene" id="CDP22016">
    <property type="protein sequence ID" value="CDP22016"/>
    <property type="gene ID" value="GSCOC_T00000076001"/>
</dbReference>
<dbReference type="InterPro" id="IPR043128">
    <property type="entry name" value="Rev_trsase/Diguanyl_cyclase"/>
</dbReference>
<dbReference type="InParanoid" id="A0A068VMU9"/>
<dbReference type="SUPFAM" id="SSF56672">
    <property type="entry name" value="DNA/RNA polymerases"/>
    <property type="match status" value="1"/>
</dbReference>
<dbReference type="EMBL" id="HG748150">
    <property type="protein sequence ID" value="CDP22016.1"/>
    <property type="molecule type" value="Genomic_DNA"/>
</dbReference>
<feature type="domain" description="Reverse transcriptase/retrotransposon-derived protein RNase H-like" evidence="2">
    <location>
        <begin position="91"/>
        <end position="156"/>
    </location>
</feature>
<evidence type="ECO:0000313" key="4">
    <source>
        <dbReference type="Proteomes" id="UP000295252"/>
    </source>
</evidence>